<evidence type="ECO:0000256" key="2">
    <source>
        <dbReference type="ARBA" id="ARBA00022679"/>
    </source>
</evidence>
<evidence type="ECO:0000256" key="1">
    <source>
        <dbReference type="ARBA" id="ARBA00022603"/>
    </source>
</evidence>
<sequence>MNIIDFNHSHPLQAYWQLAGAAVQAEALTLALELDLFSVLAQPLDVPTVAARLQLAPGNTGHWLELLWSMALLQRIDGPNGSRYGLSETSRRYWLPGPQGCVDAWHYRVKALRQAGAGLRQRVFGEPVTAPAKPVSGGQDWAAAAATHIAQEQRAISVPAVLGLLQMLPEVQHAERVLDLGGGPGLVAQALAQRYPGLHATVFDWPPTAAVAGQLAAEAGLQERVAIIGGDLAKDGFGEGYDVIWCSSVLHFVPDCLGLLRRVHGALRPGGVFVCAHAERSEQPAMNARVMPYYLPMLMAGRFVPRAGELVGLLTQAGFATVEHAGECDFPMAPLTVRLARKGVR</sequence>
<dbReference type="GO" id="GO:0008171">
    <property type="term" value="F:O-methyltransferase activity"/>
    <property type="evidence" value="ECO:0007669"/>
    <property type="project" value="InterPro"/>
</dbReference>
<dbReference type="EMBL" id="AY271621">
    <property type="protein sequence ID" value="AAL65281.1"/>
    <property type="molecule type" value="Genomic_DNA"/>
</dbReference>
<reference evidence="7" key="2">
    <citation type="journal article" date="2004" name="Mol. Microbiol.">
        <title>The Pseudomonas siderophore quinolobactin is synthesized from xanthurenic acid, an intermediate of the kynurenine pathway.</title>
        <authorList>
            <person name="Matthijs S."/>
            <person name="Baysse C."/>
            <person name="Koedam N."/>
            <person name="Tehrani K.A."/>
            <person name="Verheyden L."/>
            <person name="Budzikiewicz H."/>
            <person name="Schaefer M."/>
            <person name="Hoorelbeke B."/>
            <person name="Meyer J.-M."/>
            <person name="De Greve H."/>
            <person name="Cornelis P."/>
        </authorList>
    </citation>
    <scope>NUCLEOTIDE SEQUENCE</scope>
    <source>
        <strain evidence="7">ATCC 17400</strain>
    </source>
</reference>
<dbReference type="Pfam" id="PF08100">
    <property type="entry name" value="Dimerisation"/>
    <property type="match status" value="1"/>
</dbReference>
<keyword evidence="3" id="KW-0949">S-adenosyl-L-methionine</keyword>
<dbReference type="SUPFAM" id="SSF53335">
    <property type="entry name" value="S-adenosyl-L-methionine-dependent methyltransferases"/>
    <property type="match status" value="1"/>
</dbReference>
<feature type="active site" description="Proton acceptor" evidence="4">
    <location>
        <position position="251"/>
    </location>
</feature>
<dbReference type="InterPro" id="IPR016461">
    <property type="entry name" value="COMT-like"/>
</dbReference>
<dbReference type="Gene3D" id="1.10.10.10">
    <property type="entry name" value="Winged helix-like DNA-binding domain superfamily/Winged helix DNA-binding domain"/>
    <property type="match status" value="1"/>
</dbReference>
<dbReference type="PANTHER" id="PTHR43712">
    <property type="entry name" value="PUTATIVE (AFU_ORTHOLOGUE AFUA_4G14580)-RELATED"/>
    <property type="match status" value="1"/>
</dbReference>
<dbReference type="CDD" id="cd02440">
    <property type="entry name" value="AdoMet_MTases"/>
    <property type="match status" value="1"/>
</dbReference>
<feature type="domain" description="O-methyltransferase C-terminal" evidence="5">
    <location>
        <begin position="151"/>
        <end position="319"/>
    </location>
</feature>
<dbReference type="AlphaFoldDB" id="Q84HG3"/>
<dbReference type="Pfam" id="PF00891">
    <property type="entry name" value="Methyltransf_2"/>
    <property type="match status" value="1"/>
</dbReference>
<evidence type="ECO:0000313" key="7">
    <source>
        <dbReference type="EMBL" id="AAL65281.1"/>
    </source>
</evidence>
<gene>
    <name evidence="7" type="primary">qbsJ</name>
</gene>
<protein>
    <submittedName>
        <fullName evidence="7">QbsJ</fullName>
    </submittedName>
</protein>
<reference evidence="7" key="1">
    <citation type="submission" date="2003-04" db="EMBL/GenBank/DDBJ databases">
        <authorList>
            <person name="Matthijs S.L.C."/>
        </authorList>
    </citation>
    <scope>NUCLEOTIDE SEQUENCE</scope>
    <source>
        <strain evidence="7">ATCC 17400</strain>
    </source>
</reference>
<keyword evidence="2" id="KW-0808">Transferase</keyword>
<dbReference type="InterPro" id="IPR036388">
    <property type="entry name" value="WH-like_DNA-bd_sf"/>
</dbReference>
<dbReference type="InterPro" id="IPR036390">
    <property type="entry name" value="WH_DNA-bd_sf"/>
</dbReference>
<name>Q84HG3_PSEFL</name>
<dbReference type="InterPro" id="IPR001077">
    <property type="entry name" value="COMT_C"/>
</dbReference>
<feature type="domain" description="O-methyltransferase dimerisation" evidence="6">
    <location>
        <begin position="16"/>
        <end position="93"/>
    </location>
</feature>
<evidence type="ECO:0000256" key="4">
    <source>
        <dbReference type="PIRSR" id="PIRSR005739-1"/>
    </source>
</evidence>
<dbReference type="PANTHER" id="PTHR43712:SF2">
    <property type="entry name" value="O-METHYLTRANSFERASE CICE"/>
    <property type="match status" value="1"/>
</dbReference>
<dbReference type="Gene3D" id="3.40.50.150">
    <property type="entry name" value="Vaccinia Virus protein VP39"/>
    <property type="match status" value="1"/>
</dbReference>
<dbReference type="InterPro" id="IPR029063">
    <property type="entry name" value="SAM-dependent_MTases_sf"/>
</dbReference>
<evidence type="ECO:0000259" key="5">
    <source>
        <dbReference type="Pfam" id="PF00891"/>
    </source>
</evidence>
<keyword evidence="1" id="KW-0489">Methyltransferase</keyword>
<evidence type="ECO:0000259" key="6">
    <source>
        <dbReference type="Pfam" id="PF08100"/>
    </source>
</evidence>
<dbReference type="SUPFAM" id="SSF46785">
    <property type="entry name" value="Winged helix' DNA-binding domain"/>
    <property type="match status" value="1"/>
</dbReference>
<organism evidence="7">
    <name type="scientific">Pseudomonas fluorescens</name>
    <dbReference type="NCBI Taxonomy" id="294"/>
    <lineage>
        <taxon>Bacteria</taxon>
        <taxon>Pseudomonadati</taxon>
        <taxon>Pseudomonadota</taxon>
        <taxon>Gammaproteobacteria</taxon>
        <taxon>Pseudomonadales</taxon>
        <taxon>Pseudomonadaceae</taxon>
        <taxon>Pseudomonas</taxon>
    </lineage>
</organism>
<accession>Q84HG3</accession>
<dbReference type="GO" id="GO:0046983">
    <property type="term" value="F:protein dimerization activity"/>
    <property type="evidence" value="ECO:0007669"/>
    <property type="project" value="InterPro"/>
</dbReference>
<dbReference type="GO" id="GO:0032259">
    <property type="term" value="P:methylation"/>
    <property type="evidence" value="ECO:0007669"/>
    <property type="project" value="UniProtKB-KW"/>
</dbReference>
<dbReference type="PIRSF" id="PIRSF005739">
    <property type="entry name" value="O-mtase"/>
    <property type="match status" value="1"/>
</dbReference>
<dbReference type="PROSITE" id="PS51683">
    <property type="entry name" value="SAM_OMT_II"/>
    <property type="match status" value="1"/>
</dbReference>
<dbReference type="InterPro" id="IPR012967">
    <property type="entry name" value="COMT_dimerisation"/>
</dbReference>
<evidence type="ECO:0000256" key="3">
    <source>
        <dbReference type="ARBA" id="ARBA00022691"/>
    </source>
</evidence>
<proteinExistence type="predicted"/>